<gene>
    <name evidence="2" type="ORF">O1G22_20425</name>
</gene>
<evidence type="ECO:0008006" key="4">
    <source>
        <dbReference type="Google" id="ProtNLM"/>
    </source>
</evidence>
<dbReference type="EMBL" id="CP115300">
    <property type="protein sequence ID" value="WBO65029.1"/>
    <property type="molecule type" value="Genomic_DNA"/>
</dbReference>
<evidence type="ECO:0000256" key="1">
    <source>
        <dbReference type="SAM" id="SignalP"/>
    </source>
</evidence>
<protein>
    <recommendedName>
        <fullName evidence="4">Secreted protein</fullName>
    </recommendedName>
</protein>
<proteinExistence type="predicted"/>
<reference evidence="2 3" key="1">
    <citation type="submission" date="2022-12" db="EMBL/GenBank/DDBJ databases">
        <authorList>
            <person name="Mo P."/>
        </authorList>
    </citation>
    <scope>NUCLEOTIDE SEQUENCE [LARGE SCALE GENOMIC DNA]</scope>
    <source>
        <strain evidence="2 3">HUAS 2-6</strain>
    </source>
</reference>
<sequence length="228" mass="25423">MKLTRLKKMSSTKRAWMAGLTLALAPMVVMASPGVASASSQECLGNSSTPANADIAGNWSTQHQTRSVTVQQARNTWQDWVWRGDLNHLTYQCPWNVPSCTYAWSKSKTTGWKWSVGLNVKVPSAFSKAVSELAALTAGYERNGSTTTSFTWQITMKPGQKAAPIQVVERRWTQGVYVGVYHSTGKSCLPTTTDIKARPHEYVWSPNERWGRWTTNVAVSDYGTYHVW</sequence>
<dbReference type="Proteomes" id="UP001212326">
    <property type="component" value="Chromosome"/>
</dbReference>
<evidence type="ECO:0000313" key="3">
    <source>
        <dbReference type="Proteomes" id="UP001212326"/>
    </source>
</evidence>
<keyword evidence="1" id="KW-0732">Signal</keyword>
<accession>A0ABY7P678</accession>
<keyword evidence="3" id="KW-1185">Reference proteome</keyword>
<evidence type="ECO:0000313" key="2">
    <source>
        <dbReference type="EMBL" id="WBO65029.1"/>
    </source>
</evidence>
<organism evidence="2 3">
    <name type="scientific">Streptomyces camelliae</name>
    <dbReference type="NCBI Taxonomy" id="3004093"/>
    <lineage>
        <taxon>Bacteria</taxon>
        <taxon>Bacillati</taxon>
        <taxon>Actinomycetota</taxon>
        <taxon>Actinomycetes</taxon>
        <taxon>Kitasatosporales</taxon>
        <taxon>Streptomycetaceae</taxon>
        <taxon>Streptomyces</taxon>
    </lineage>
</organism>
<name>A0ABY7P678_9ACTN</name>
<dbReference type="RefSeq" id="WP_270082661.1">
    <property type="nucleotide sequence ID" value="NZ_CP115300.1"/>
</dbReference>
<feature type="signal peptide" evidence="1">
    <location>
        <begin position="1"/>
        <end position="31"/>
    </location>
</feature>
<feature type="chain" id="PRO_5045819106" description="Secreted protein" evidence="1">
    <location>
        <begin position="32"/>
        <end position="228"/>
    </location>
</feature>